<protein>
    <submittedName>
        <fullName evidence="3">Glycosyl transferase</fullName>
    </submittedName>
</protein>
<keyword evidence="1" id="KW-1133">Transmembrane helix</keyword>
<dbReference type="KEGG" id="meso:BSQ44_17425"/>
<name>A0A1L3SU45_9HYPH</name>
<dbReference type="PANTHER" id="PTHR48090">
    <property type="entry name" value="UNDECAPRENYL-PHOSPHATE 4-DEOXY-4-FORMAMIDO-L-ARABINOSE TRANSFERASE-RELATED"/>
    <property type="match status" value="1"/>
</dbReference>
<feature type="transmembrane region" description="Helical" evidence="1">
    <location>
        <begin position="270"/>
        <end position="293"/>
    </location>
</feature>
<sequence>MKLIIQIPCYNEAGTLAIALAELPRHVPGFDKVEWLIIDDGCVDETVAVAKANGVDYVVRHTGNQGLAKAFMTGLEACLAAGADVIVNTDADNQYNAGDIPALVAPIVEGKAEIVIGSRPIATIQHFSPVKKALQKLGSWVVRAASKTKVPDAPSGFRAYSRAAAQRMMLFSEYTYTLETIIQAGQKNMAVTSVPVRVNGDLRPSRLVKSIPSYIRRSIVTIIRIFIIYRPFRFFATIGLVLFLAGVLLGLRFLAYYLMGDGDGHIQSLILTSVLLLMGFQTFLIAFVADLLAANRKLLEEIRFTQRREGGNGLASSRTPVEKVAAE</sequence>
<dbReference type="Gene3D" id="3.90.550.10">
    <property type="entry name" value="Spore Coat Polysaccharide Biosynthesis Protein SpsA, Chain A"/>
    <property type="match status" value="1"/>
</dbReference>
<keyword evidence="4" id="KW-1185">Reference proteome</keyword>
<dbReference type="PANTHER" id="PTHR48090:SF7">
    <property type="entry name" value="RFBJ PROTEIN"/>
    <property type="match status" value="1"/>
</dbReference>
<organism evidence="3 4">
    <name type="scientific">Aquibium oceanicum</name>
    <dbReference type="NCBI Taxonomy" id="1670800"/>
    <lineage>
        <taxon>Bacteria</taxon>
        <taxon>Pseudomonadati</taxon>
        <taxon>Pseudomonadota</taxon>
        <taxon>Alphaproteobacteria</taxon>
        <taxon>Hyphomicrobiales</taxon>
        <taxon>Phyllobacteriaceae</taxon>
        <taxon>Aquibium</taxon>
    </lineage>
</organism>
<keyword evidence="3" id="KW-0808">Transferase</keyword>
<dbReference type="InterPro" id="IPR029044">
    <property type="entry name" value="Nucleotide-diphossugar_trans"/>
</dbReference>
<evidence type="ECO:0000313" key="3">
    <source>
        <dbReference type="EMBL" id="APH72947.1"/>
    </source>
</evidence>
<dbReference type="STRING" id="1670800.BSQ44_17425"/>
<feature type="transmembrane region" description="Helical" evidence="1">
    <location>
        <begin position="234"/>
        <end position="258"/>
    </location>
</feature>
<evidence type="ECO:0000313" key="4">
    <source>
        <dbReference type="Proteomes" id="UP000182840"/>
    </source>
</evidence>
<dbReference type="InterPro" id="IPR001173">
    <property type="entry name" value="Glyco_trans_2-like"/>
</dbReference>
<dbReference type="AlphaFoldDB" id="A0A1L3SU45"/>
<dbReference type="RefSeq" id="WP_072606417.1">
    <property type="nucleotide sequence ID" value="NZ_CP018171.1"/>
</dbReference>
<dbReference type="OrthoDB" id="9807795at2"/>
<accession>A0A1L3SU45</accession>
<proteinExistence type="predicted"/>
<dbReference type="CDD" id="cd04179">
    <property type="entry name" value="DPM_DPG-synthase_like"/>
    <property type="match status" value="1"/>
</dbReference>
<dbReference type="Pfam" id="PF00535">
    <property type="entry name" value="Glycos_transf_2"/>
    <property type="match status" value="1"/>
</dbReference>
<dbReference type="EMBL" id="CP018171">
    <property type="protein sequence ID" value="APH72947.1"/>
    <property type="molecule type" value="Genomic_DNA"/>
</dbReference>
<dbReference type="GO" id="GO:0016740">
    <property type="term" value="F:transferase activity"/>
    <property type="evidence" value="ECO:0007669"/>
    <property type="project" value="UniProtKB-KW"/>
</dbReference>
<reference evidence="4" key="1">
    <citation type="submission" date="2016-11" db="EMBL/GenBank/DDBJ databases">
        <title>Mesorhizobium oceanicum sp. nov., isolated from deep seawater in South China Sea.</title>
        <authorList>
            <person name="Fu G.-Y."/>
        </authorList>
    </citation>
    <scope>NUCLEOTIDE SEQUENCE [LARGE SCALE GENOMIC DNA]</scope>
    <source>
        <strain evidence="4">B7</strain>
    </source>
</reference>
<dbReference type="InterPro" id="IPR050256">
    <property type="entry name" value="Glycosyltransferase_2"/>
</dbReference>
<keyword evidence="1" id="KW-0472">Membrane</keyword>
<evidence type="ECO:0000259" key="2">
    <source>
        <dbReference type="Pfam" id="PF00535"/>
    </source>
</evidence>
<dbReference type="SUPFAM" id="SSF53448">
    <property type="entry name" value="Nucleotide-diphospho-sugar transferases"/>
    <property type="match status" value="1"/>
</dbReference>
<feature type="domain" description="Glycosyltransferase 2-like" evidence="2">
    <location>
        <begin position="7"/>
        <end position="166"/>
    </location>
</feature>
<keyword evidence="1" id="KW-0812">Transmembrane</keyword>
<gene>
    <name evidence="3" type="ORF">BSQ44_17425</name>
</gene>
<evidence type="ECO:0000256" key="1">
    <source>
        <dbReference type="SAM" id="Phobius"/>
    </source>
</evidence>
<dbReference type="Proteomes" id="UP000182840">
    <property type="component" value="Chromosome"/>
</dbReference>